<gene>
    <name evidence="2" type="ORF">TOPH_06234</name>
</gene>
<evidence type="ECO:0000313" key="3">
    <source>
        <dbReference type="Proteomes" id="UP000036947"/>
    </source>
</evidence>
<feature type="signal peptide" evidence="1">
    <location>
        <begin position="1"/>
        <end position="31"/>
    </location>
</feature>
<sequence>MFAVRGRRLVLLAAIASTLLILLVVQQGPRASYIDRAVHNDKDGERKKELPQVQVPIRAHMDVSAHPRPLPCARDGDTAACFLVEQPQEGRPRAVQHQLRPSHLHRLHPDLARPPGPSSSNIATGWPPEQIYVVENTGVQRANARGKLTRRTPTT</sequence>
<proteinExistence type="predicted"/>
<evidence type="ECO:0000313" key="2">
    <source>
        <dbReference type="EMBL" id="KND89008.1"/>
    </source>
</evidence>
<dbReference type="OrthoDB" id="3527108at2759"/>
<protein>
    <submittedName>
        <fullName evidence="2">Uncharacterized protein</fullName>
    </submittedName>
</protein>
<reference evidence="2 3" key="1">
    <citation type="journal article" date="2015" name="BMC Genomics">
        <title>The genome of the truffle-parasite Tolypocladium ophioglossoides and the evolution of antifungal peptaibiotics.</title>
        <authorList>
            <person name="Quandt C.A."/>
            <person name="Bushley K.E."/>
            <person name="Spatafora J.W."/>
        </authorList>
    </citation>
    <scope>NUCLEOTIDE SEQUENCE [LARGE SCALE GENOMIC DNA]</scope>
    <source>
        <strain evidence="2 3">CBS 100239</strain>
    </source>
</reference>
<dbReference type="AlphaFoldDB" id="A0A0L0N4J5"/>
<keyword evidence="1" id="KW-0732">Signal</keyword>
<dbReference type="EMBL" id="LFRF01000021">
    <property type="protein sequence ID" value="KND89008.1"/>
    <property type="molecule type" value="Genomic_DNA"/>
</dbReference>
<organism evidence="2 3">
    <name type="scientific">Tolypocladium ophioglossoides (strain CBS 100239)</name>
    <name type="common">Snaketongue truffleclub</name>
    <name type="synonym">Elaphocordyceps ophioglossoides</name>
    <dbReference type="NCBI Taxonomy" id="1163406"/>
    <lineage>
        <taxon>Eukaryota</taxon>
        <taxon>Fungi</taxon>
        <taxon>Dikarya</taxon>
        <taxon>Ascomycota</taxon>
        <taxon>Pezizomycotina</taxon>
        <taxon>Sordariomycetes</taxon>
        <taxon>Hypocreomycetidae</taxon>
        <taxon>Hypocreales</taxon>
        <taxon>Ophiocordycipitaceae</taxon>
        <taxon>Tolypocladium</taxon>
    </lineage>
</organism>
<comment type="caution">
    <text evidence="2">The sequence shown here is derived from an EMBL/GenBank/DDBJ whole genome shotgun (WGS) entry which is preliminary data.</text>
</comment>
<name>A0A0L0N4J5_TOLOC</name>
<accession>A0A0L0N4J5</accession>
<dbReference type="STRING" id="1163406.A0A0L0N4J5"/>
<dbReference type="Proteomes" id="UP000036947">
    <property type="component" value="Unassembled WGS sequence"/>
</dbReference>
<keyword evidence="3" id="KW-1185">Reference proteome</keyword>
<evidence type="ECO:0000256" key="1">
    <source>
        <dbReference type="SAM" id="SignalP"/>
    </source>
</evidence>
<feature type="chain" id="PRO_5005544640" evidence="1">
    <location>
        <begin position="32"/>
        <end position="155"/>
    </location>
</feature>